<dbReference type="GO" id="GO:0003714">
    <property type="term" value="F:transcription corepressor activity"/>
    <property type="evidence" value="ECO:0007669"/>
    <property type="project" value="InterPro"/>
</dbReference>
<dbReference type="Pfam" id="PF08618">
    <property type="entry name" value="Opi1"/>
    <property type="match status" value="1"/>
</dbReference>
<dbReference type="GO" id="GO:0030968">
    <property type="term" value="P:endoplasmic reticulum unfolded protein response"/>
    <property type="evidence" value="ECO:0007669"/>
    <property type="project" value="TreeGrafter"/>
</dbReference>
<dbReference type="PANTHER" id="PTHR38406">
    <property type="entry name" value="TRANSCRIPTIONAL REPRESSOR OPI1"/>
    <property type="match status" value="1"/>
</dbReference>
<feature type="region of interest" description="Disordered" evidence="1">
    <location>
        <begin position="568"/>
        <end position="601"/>
    </location>
</feature>
<dbReference type="EMBL" id="OUUZ01000014">
    <property type="protein sequence ID" value="SPQ24988.1"/>
    <property type="molecule type" value="Genomic_DNA"/>
</dbReference>
<feature type="compositionally biased region" description="Polar residues" evidence="1">
    <location>
        <begin position="196"/>
        <end position="209"/>
    </location>
</feature>
<feature type="region of interest" description="Disordered" evidence="1">
    <location>
        <begin position="126"/>
        <end position="157"/>
    </location>
</feature>
<evidence type="ECO:0000313" key="3">
    <source>
        <dbReference type="Proteomes" id="UP000289323"/>
    </source>
</evidence>
<feature type="compositionally biased region" description="Basic and acidic residues" evidence="1">
    <location>
        <begin position="299"/>
        <end position="319"/>
    </location>
</feature>
<gene>
    <name evidence="2" type="ORF">TT172_LOCUS7407</name>
</gene>
<dbReference type="Proteomes" id="UP000289323">
    <property type="component" value="Unassembled WGS sequence"/>
</dbReference>
<reference evidence="2 3" key="1">
    <citation type="submission" date="2018-04" db="EMBL/GenBank/DDBJ databases">
        <authorList>
            <person name="Huttner S."/>
            <person name="Dainat J."/>
        </authorList>
    </citation>
    <scope>NUCLEOTIDE SEQUENCE [LARGE SCALE GENOMIC DNA]</scope>
</reference>
<name>A0A3S4ASN9_9PEZI</name>
<organism evidence="2 3">
    <name type="scientific">Thermothielavioides terrestris</name>
    <dbReference type="NCBI Taxonomy" id="2587410"/>
    <lineage>
        <taxon>Eukaryota</taxon>
        <taxon>Fungi</taxon>
        <taxon>Dikarya</taxon>
        <taxon>Ascomycota</taxon>
        <taxon>Pezizomycotina</taxon>
        <taxon>Sordariomycetes</taxon>
        <taxon>Sordariomycetidae</taxon>
        <taxon>Sordariales</taxon>
        <taxon>Chaetomiaceae</taxon>
        <taxon>Thermothielavioides</taxon>
    </lineage>
</organism>
<dbReference type="GO" id="GO:0005634">
    <property type="term" value="C:nucleus"/>
    <property type="evidence" value="ECO:0007669"/>
    <property type="project" value="TreeGrafter"/>
</dbReference>
<evidence type="ECO:0000256" key="1">
    <source>
        <dbReference type="SAM" id="MobiDB-lite"/>
    </source>
</evidence>
<feature type="compositionally biased region" description="Low complexity" evidence="1">
    <location>
        <begin position="37"/>
        <end position="56"/>
    </location>
</feature>
<dbReference type="InterPro" id="IPR013927">
    <property type="entry name" value="TF_Opi1_Ccg-8"/>
</dbReference>
<feature type="region of interest" description="Disordered" evidence="1">
    <location>
        <begin position="1"/>
        <end position="112"/>
    </location>
</feature>
<dbReference type="GO" id="GO:0006357">
    <property type="term" value="P:regulation of transcription by RNA polymerase II"/>
    <property type="evidence" value="ECO:0007669"/>
    <property type="project" value="TreeGrafter"/>
</dbReference>
<dbReference type="GO" id="GO:0005783">
    <property type="term" value="C:endoplasmic reticulum"/>
    <property type="evidence" value="ECO:0007669"/>
    <property type="project" value="TreeGrafter"/>
</dbReference>
<dbReference type="PANTHER" id="PTHR38406:SF1">
    <property type="entry name" value="TRANSCRIPTIONAL REPRESSOR OPI1"/>
    <property type="match status" value="1"/>
</dbReference>
<dbReference type="AlphaFoldDB" id="A0A3S4ASN9"/>
<evidence type="ECO:0000313" key="2">
    <source>
        <dbReference type="EMBL" id="SPQ24988.1"/>
    </source>
</evidence>
<proteinExistence type="predicted"/>
<feature type="region of interest" description="Disordered" evidence="1">
    <location>
        <begin position="287"/>
        <end position="377"/>
    </location>
</feature>
<feature type="compositionally biased region" description="Polar residues" evidence="1">
    <location>
        <begin position="76"/>
        <end position="89"/>
    </location>
</feature>
<feature type="region of interest" description="Disordered" evidence="1">
    <location>
        <begin position="169"/>
        <end position="217"/>
    </location>
</feature>
<protein>
    <submittedName>
        <fullName evidence="2">66f53e12-7d25-41ed-b729-1e008f858f93</fullName>
    </submittedName>
</protein>
<dbReference type="GO" id="GO:0008654">
    <property type="term" value="P:phospholipid biosynthetic process"/>
    <property type="evidence" value="ECO:0007669"/>
    <property type="project" value="TreeGrafter"/>
</dbReference>
<sequence>MQQPAGSAALAVSDASTDQTRLADGRPEHMPSAGFSPPAVAATPPLQLPPLALAFPSDPTTELAPIQQPHEKPTGPSGQTLPPLSSVTGAQAHAPLPKPPEPAHPAPYTKTTNYWPSLNPFTAYYTPSYLDPVESSPGTVVEQNAARRGPSVSLDDPDVRMAAEALGQMRADFGSSPRHRSTSLASTHSDCKPSRDLSSVSPSPQTNGRSPPEPEPLLTLITTSHPLLATTIEGAASAYNSGKNYSPRLRTSAEYVESYLKPVGKAVGNVGRKTGVEGGVRWIFGRRSRKQQASADIETGERGSNKRLKSERDVEKKNPSDAPYADLDADADDRRTSISTVETLPAYDDQRSPAYTEVAEDSTGSRPELGSSPQPWGQRFVVTTSGLGVAMKQESLRSLRYCLQVLRDTHGYIDGVLVKLKSVIDEFDAAARTDGEDRAMVGGPDANPQTAAQRKTLIQRMSELRDDLFRVIYRTVQTISKYAGGALPENAKNIVQRQLMSLPGLYQFHYVRESEGRPEDPSPEMRARNSSHLALLFARESLQLMSQVADVLNRTLVSAEEWCETLYGNREQTGPPATLTEPPPAPARPTVSADQNSRMSG</sequence>
<feature type="compositionally biased region" description="Pro residues" evidence="1">
    <location>
        <begin position="96"/>
        <end position="105"/>
    </location>
</feature>
<accession>A0A3S4ASN9</accession>